<evidence type="ECO:0000256" key="12">
    <source>
        <dbReference type="SAM" id="MobiDB-lite"/>
    </source>
</evidence>
<sequence length="519" mass="59034">MASPNETEVIPLNENSKALAMKDNDIESKPISGRQSPAVRSETGSGTITDDSKNLKSLKGLDDVNISSLTIHGLPRAIESTSWIARIFWMILFLIGFGFFVKFANVAVTHYLQHDIFQRVTMKALKRMPFPSVTICNMRKVYGELNERHFTKKHKSPKSGVNHYLHHHRRMHKNNVDFEAFSNGYEKLVNQTNSNFCHFGNPYRTCDTDHFKSLSLLPKCITFNPEGNVFQTQSGRNFGLQMMLFFNTSNDIEVKADPHFSGNDQDDIAVLIHEPGTYPDLSYRPIFLETGSRTNVALRKKKSSRLPAPAPTKCVHGMRETKYNIFPGKYIPSLCKDSCHLYKAYLECGDVPEYFRLILGPRALPAINMTGKIDQEACLKKHLKYYQYRLTESSCDCPPSCESSSYETLLTSTRWPSKVKVNSVLQYMQESFNTTNFNTTDLENDVAYLSIFYDDFLISVEEEVTKYDTFSLISDLGGQAGLYLGASFFSIVELALVLFFFILAEIKKYMSERIQEATA</sequence>
<dbReference type="OrthoDB" id="5988271at2759"/>
<keyword evidence="10 11" id="KW-0407">Ion channel</keyword>
<dbReference type="EnsemblMetazoa" id="CLYHEMT016603.1">
    <property type="protein sequence ID" value="CLYHEMP016603.1"/>
    <property type="gene ID" value="CLYHEMG016603"/>
</dbReference>
<reference evidence="14" key="1">
    <citation type="submission" date="2021-01" db="UniProtKB">
        <authorList>
            <consortium name="EnsemblMetazoa"/>
        </authorList>
    </citation>
    <scope>IDENTIFICATION</scope>
</reference>
<evidence type="ECO:0000256" key="7">
    <source>
        <dbReference type="ARBA" id="ARBA00023065"/>
    </source>
</evidence>
<dbReference type="PANTHER" id="PTHR11690">
    <property type="entry name" value="AMILORIDE-SENSITIVE SODIUM CHANNEL-RELATED"/>
    <property type="match status" value="1"/>
</dbReference>
<keyword evidence="8 13" id="KW-0472">Membrane</keyword>
<dbReference type="RefSeq" id="XP_066929475.1">
    <property type="nucleotide sequence ID" value="XM_067073374.1"/>
</dbReference>
<name>A0A7M5X3C4_9CNID</name>
<evidence type="ECO:0000256" key="3">
    <source>
        <dbReference type="ARBA" id="ARBA00022461"/>
    </source>
</evidence>
<feature type="region of interest" description="Disordered" evidence="12">
    <location>
        <begin position="1"/>
        <end position="51"/>
    </location>
</feature>
<evidence type="ECO:0000256" key="1">
    <source>
        <dbReference type="ARBA" id="ARBA00004141"/>
    </source>
</evidence>
<evidence type="ECO:0000256" key="2">
    <source>
        <dbReference type="ARBA" id="ARBA00022448"/>
    </source>
</evidence>
<keyword evidence="3 11" id="KW-0894">Sodium channel</keyword>
<keyword evidence="7 11" id="KW-0406">Ion transport</keyword>
<dbReference type="Proteomes" id="UP000594262">
    <property type="component" value="Unplaced"/>
</dbReference>
<evidence type="ECO:0000256" key="10">
    <source>
        <dbReference type="ARBA" id="ARBA00023303"/>
    </source>
</evidence>
<comment type="similarity">
    <text evidence="11">Belongs to the amiloride-sensitive sodium channel (TC 1.A.6) family.</text>
</comment>
<accession>A0A7M5X3C4</accession>
<organism evidence="14 15">
    <name type="scientific">Clytia hemisphaerica</name>
    <dbReference type="NCBI Taxonomy" id="252671"/>
    <lineage>
        <taxon>Eukaryota</taxon>
        <taxon>Metazoa</taxon>
        <taxon>Cnidaria</taxon>
        <taxon>Hydrozoa</taxon>
        <taxon>Hydroidolina</taxon>
        <taxon>Leptothecata</taxon>
        <taxon>Obeliida</taxon>
        <taxon>Clytiidae</taxon>
        <taxon>Clytia</taxon>
    </lineage>
</organism>
<evidence type="ECO:0000256" key="6">
    <source>
        <dbReference type="ARBA" id="ARBA00023053"/>
    </source>
</evidence>
<dbReference type="Gene3D" id="2.60.470.10">
    <property type="entry name" value="Acid-sensing ion channels like domains"/>
    <property type="match status" value="1"/>
</dbReference>
<dbReference type="GeneID" id="136817029"/>
<dbReference type="Gene3D" id="1.10.287.770">
    <property type="entry name" value="YojJ-like"/>
    <property type="match status" value="1"/>
</dbReference>
<dbReference type="Pfam" id="PF00858">
    <property type="entry name" value="ASC"/>
    <property type="match status" value="1"/>
</dbReference>
<evidence type="ECO:0000256" key="11">
    <source>
        <dbReference type="RuleBase" id="RU000679"/>
    </source>
</evidence>
<protein>
    <submittedName>
        <fullName evidence="14">Uncharacterized protein</fullName>
    </submittedName>
</protein>
<evidence type="ECO:0000256" key="9">
    <source>
        <dbReference type="ARBA" id="ARBA00023201"/>
    </source>
</evidence>
<dbReference type="PANTHER" id="PTHR11690:SF244">
    <property type="entry name" value="DEGENERIN LIKE"/>
    <property type="match status" value="1"/>
</dbReference>
<keyword evidence="9 11" id="KW-0739">Sodium transport</keyword>
<keyword evidence="5 13" id="KW-1133">Transmembrane helix</keyword>
<proteinExistence type="inferred from homology"/>
<dbReference type="GO" id="GO:0015280">
    <property type="term" value="F:ligand-gated sodium channel activity"/>
    <property type="evidence" value="ECO:0007669"/>
    <property type="project" value="TreeGrafter"/>
</dbReference>
<feature type="transmembrane region" description="Helical" evidence="13">
    <location>
        <begin position="83"/>
        <end position="101"/>
    </location>
</feature>
<feature type="transmembrane region" description="Helical" evidence="13">
    <location>
        <begin position="480"/>
        <end position="504"/>
    </location>
</feature>
<keyword evidence="15" id="KW-1185">Reference proteome</keyword>
<evidence type="ECO:0000256" key="5">
    <source>
        <dbReference type="ARBA" id="ARBA00022989"/>
    </source>
</evidence>
<dbReference type="GO" id="GO:0005886">
    <property type="term" value="C:plasma membrane"/>
    <property type="evidence" value="ECO:0007669"/>
    <property type="project" value="TreeGrafter"/>
</dbReference>
<dbReference type="PRINTS" id="PR01078">
    <property type="entry name" value="AMINACHANNEL"/>
</dbReference>
<keyword evidence="4 11" id="KW-0812">Transmembrane</keyword>
<evidence type="ECO:0000256" key="8">
    <source>
        <dbReference type="ARBA" id="ARBA00023136"/>
    </source>
</evidence>
<evidence type="ECO:0000313" key="15">
    <source>
        <dbReference type="Proteomes" id="UP000594262"/>
    </source>
</evidence>
<keyword evidence="2 11" id="KW-0813">Transport</keyword>
<comment type="subcellular location">
    <subcellularLocation>
        <location evidence="1">Membrane</location>
        <topology evidence="1">Multi-pass membrane protein</topology>
    </subcellularLocation>
</comment>
<dbReference type="InterPro" id="IPR001873">
    <property type="entry name" value="ENaC"/>
</dbReference>
<keyword evidence="6" id="KW-0915">Sodium</keyword>
<evidence type="ECO:0000313" key="14">
    <source>
        <dbReference type="EnsemblMetazoa" id="CLYHEMP016603.1"/>
    </source>
</evidence>
<evidence type="ECO:0000256" key="13">
    <source>
        <dbReference type="SAM" id="Phobius"/>
    </source>
</evidence>
<evidence type="ECO:0000256" key="4">
    <source>
        <dbReference type="ARBA" id="ARBA00022692"/>
    </source>
</evidence>
<dbReference type="AlphaFoldDB" id="A0A7M5X3C4"/>